<proteinExistence type="predicted"/>
<organism evidence="1">
    <name type="scientific">Siphoviridae sp. ctHjK2</name>
    <dbReference type="NCBI Taxonomy" id="2827831"/>
    <lineage>
        <taxon>Viruses</taxon>
        <taxon>Duplodnaviria</taxon>
        <taxon>Heunggongvirae</taxon>
        <taxon>Uroviricota</taxon>
        <taxon>Caudoviricetes</taxon>
    </lineage>
</organism>
<accession>A0A8S5SQU3</accession>
<reference evidence="1" key="1">
    <citation type="journal article" date="2021" name="Proc. Natl. Acad. Sci. U.S.A.">
        <title>A Catalog of Tens of Thousands of Viruses from Human Metagenomes Reveals Hidden Associations with Chronic Diseases.</title>
        <authorList>
            <person name="Tisza M.J."/>
            <person name="Buck C.B."/>
        </authorList>
    </citation>
    <scope>NUCLEOTIDE SEQUENCE</scope>
    <source>
        <strain evidence="1">CtHjK2</strain>
    </source>
</reference>
<sequence length="114" mass="13160">MATRVQYLEIKNLNNDNLPTIHKRALEIEHAYGIGVGIKVVKEECIKFYMTITTALTTTQDIKKWYSERFQDSSEYDSISRIWQNGPRDLNDALDMILIGLSDLTTDWLLYGGE</sequence>
<protein>
    <submittedName>
        <fullName evidence="1">Uncharacterized protein</fullName>
    </submittedName>
</protein>
<name>A0A8S5SQU3_9CAUD</name>
<dbReference type="EMBL" id="BK032651">
    <property type="protein sequence ID" value="DAF53326.1"/>
    <property type="molecule type" value="Genomic_DNA"/>
</dbReference>
<evidence type="ECO:0000313" key="1">
    <source>
        <dbReference type="EMBL" id="DAF53326.1"/>
    </source>
</evidence>